<dbReference type="GO" id="GO:0008270">
    <property type="term" value="F:zinc ion binding"/>
    <property type="evidence" value="ECO:0007669"/>
    <property type="project" value="UniProtKB-KW"/>
</dbReference>
<dbReference type="OrthoDB" id="10072024at2759"/>
<proteinExistence type="predicted"/>
<dbReference type="GO" id="GO:0003677">
    <property type="term" value="F:DNA binding"/>
    <property type="evidence" value="ECO:0007669"/>
    <property type="project" value="UniProtKB-KW"/>
</dbReference>
<evidence type="ECO:0008006" key="13">
    <source>
        <dbReference type="Google" id="ProtNLM"/>
    </source>
</evidence>
<evidence type="ECO:0000256" key="6">
    <source>
        <dbReference type="ARBA" id="ARBA00023125"/>
    </source>
</evidence>
<dbReference type="GO" id="GO:0005634">
    <property type="term" value="C:nucleus"/>
    <property type="evidence" value="ECO:0007669"/>
    <property type="project" value="UniProtKB-SubCell"/>
</dbReference>
<feature type="region of interest" description="Disordered" evidence="9">
    <location>
        <begin position="17"/>
        <end position="66"/>
    </location>
</feature>
<dbReference type="PANTHER" id="PTHR12396">
    <property type="entry name" value="METHYL-CPG BINDING PROTEIN, MBD"/>
    <property type="match status" value="1"/>
</dbReference>
<comment type="subcellular location">
    <subcellularLocation>
        <location evidence="1">Nucleus</location>
    </subcellularLocation>
</comment>
<sequence length="227" mass="25323">MPGAPTATRFLALLIPSPSRPLFPSPASTPIASGPFRHRAAGMTSGSPPGSPPSPPGSQRKRSATKDSVGLYAAQCYMCYKWRMIPTKEEFETLRENFTEDPWFCSRRPDCSCEDPADIEYDSSRIWVLDKPNIPKPPPETERLVIMRRDFSKMDTYYVMPNGKRARCAGDVDKFLEANPEYKNRISASDFNFAPPKVVEETVSHNSAWKAAKAKKQDKADASSAQK</sequence>
<dbReference type="CDD" id="cd01396">
    <property type="entry name" value="MeCP2_MBD"/>
    <property type="match status" value="1"/>
</dbReference>
<protein>
    <recommendedName>
        <fullName evidence="13">MBD domain-containing protein</fullName>
    </recommendedName>
</protein>
<evidence type="ECO:0000259" key="10">
    <source>
        <dbReference type="PROSITE" id="PS50982"/>
    </source>
</evidence>
<keyword evidence="4" id="KW-0862">Zinc</keyword>
<dbReference type="SMART" id="SM00391">
    <property type="entry name" value="MBD"/>
    <property type="match status" value="1"/>
</dbReference>
<feature type="domain" description="MBD" evidence="10">
    <location>
        <begin position="127"/>
        <end position="198"/>
    </location>
</feature>
<dbReference type="InterPro" id="IPR016177">
    <property type="entry name" value="DNA-bd_dom_sf"/>
</dbReference>
<dbReference type="EMBL" id="CM003530">
    <property type="protein sequence ID" value="RCV17793.1"/>
    <property type="molecule type" value="Genomic_DNA"/>
</dbReference>
<evidence type="ECO:0000259" key="11">
    <source>
        <dbReference type="PROSITE" id="PS51050"/>
    </source>
</evidence>
<dbReference type="AlphaFoldDB" id="A0A368QIP6"/>
<organism evidence="12">
    <name type="scientific">Setaria italica</name>
    <name type="common">Foxtail millet</name>
    <name type="synonym">Panicum italicum</name>
    <dbReference type="NCBI Taxonomy" id="4555"/>
    <lineage>
        <taxon>Eukaryota</taxon>
        <taxon>Viridiplantae</taxon>
        <taxon>Streptophyta</taxon>
        <taxon>Embryophyta</taxon>
        <taxon>Tracheophyta</taxon>
        <taxon>Spermatophyta</taxon>
        <taxon>Magnoliopsida</taxon>
        <taxon>Liliopsida</taxon>
        <taxon>Poales</taxon>
        <taxon>Poaceae</taxon>
        <taxon>PACMAD clade</taxon>
        <taxon>Panicoideae</taxon>
        <taxon>Panicodae</taxon>
        <taxon>Paniceae</taxon>
        <taxon>Cenchrinae</taxon>
        <taxon>Setaria</taxon>
    </lineage>
</organism>
<evidence type="ECO:0000313" key="12">
    <source>
        <dbReference type="EMBL" id="RCV17793.1"/>
    </source>
</evidence>
<dbReference type="PROSITE" id="PS51050">
    <property type="entry name" value="ZF_CW"/>
    <property type="match status" value="1"/>
</dbReference>
<evidence type="ECO:0000256" key="5">
    <source>
        <dbReference type="ARBA" id="ARBA00023015"/>
    </source>
</evidence>
<dbReference type="Gene3D" id="3.30.890.10">
    <property type="entry name" value="Methyl-cpg-binding Protein 2, Chain A"/>
    <property type="match status" value="1"/>
</dbReference>
<dbReference type="Pfam" id="PF07496">
    <property type="entry name" value="zf-CW"/>
    <property type="match status" value="1"/>
</dbReference>
<keyword evidence="5" id="KW-0805">Transcription regulation</keyword>
<dbReference type="Pfam" id="PF01429">
    <property type="entry name" value="MBD"/>
    <property type="match status" value="1"/>
</dbReference>
<dbReference type="KEGG" id="sita:101761336"/>
<dbReference type="STRING" id="4555.A0A368QIP6"/>
<reference evidence="12" key="1">
    <citation type="journal article" date="2012" name="Nat. Biotechnol.">
        <title>Reference genome sequence of the model plant Setaria.</title>
        <authorList>
            <person name="Bennetzen J.L."/>
            <person name="Schmutz J."/>
            <person name="Wang H."/>
            <person name="Percifield R."/>
            <person name="Hawkins J."/>
            <person name="Pontaroli A.C."/>
            <person name="Estep M."/>
            <person name="Feng L."/>
            <person name="Vaughn J.N."/>
            <person name="Grimwood J."/>
            <person name="Jenkins J."/>
            <person name="Barry K."/>
            <person name="Lindquist E."/>
            <person name="Hellsten U."/>
            <person name="Deshpande S."/>
            <person name="Wang X."/>
            <person name="Wu X."/>
            <person name="Mitros T."/>
            <person name="Triplett J."/>
            <person name="Yang X."/>
            <person name="Ye C.Y."/>
            <person name="Mauro-Herrera M."/>
            <person name="Wang L."/>
            <person name="Li P."/>
            <person name="Sharma M."/>
            <person name="Sharma R."/>
            <person name="Ronald P.C."/>
            <person name="Panaud O."/>
            <person name="Kellogg E.A."/>
            <person name="Brutnell T.P."/>
            <person name="Doust A.N."/>
            <person name="Tuskan G.A."/>
            <person name="Rokhsar D."/>
            <person name="Devos K.M."/>
        </authorList>
    </citation>
    <scope>NUCLEOTIDE SEQUENCE [LARGE SCALE GENOMIC DNA]</scope>
    <source>
        <strain evidence="12">Yugu1</strain>
    </source>
</reference>
<dbReference type="PANTHER" id="PTHR12396:SF10">
    <property type="entry name" value="METHYL-CPG-BINDING DOMAIN-CONTAINING PROTEIN 1-RELATED"/>
    <property type="match status" value="1"/>
</dbReference>
<keyword evidence="2" id="KW-0479">Metal-binding</keyword>
<keyword evidence="3" id="KW-0863">Zinc-finger</keyword>
<dbReference type="PROSITE" id="PS50982">
    <property type="entry name" value="MBD"/>
    <property type="match status" value="1"/>
</dbReference>
<reference evidence="12" key="2">
    <citation type="submission" date="2015-07" db="EMBL/GenBank/DDBJ databases">
        <authorList>
            <person name="Noorani M."/>
        </authorList>
    </citation>
    <scope>NUCLEOTIDE SEQUENCE</scope>
    <source>
        <strain evidence="12">Yugu1</strain>
    </source>
</reference>
<keyword evidence="7" id="KW-0804">Transcription</keyword>
<dbReference type="InterPro" id="IPR011124">
    <property type="entry name" value="Znf_CW"/>
</dbReference>
<evidence type="ECO:0000256" key="4">
    <source>
        <dbReference type="ARBA" id="ARBA00022833"/>
    </source>
</evidence>
<dbReference type="SUPFAM" id="SSF54171">
    <property type="entry name" value="DNA-binding domain"/>
    <property type="match status" value="1"/>
</dbReference>
<evidence type="ECO:0000256" key="2">
    <source>
        <dbReference type="ARBA" id="ARBA00022723"/>
    </source>
</evidence>
<keyword evidence="8" id="KW-0539">Nucleus</keyword>
<accession>A0A368QIP6</accession>
<gene>
    <name evidence="12" type="ORF">SETIT_3G248100v2</name>
</gene>
<name>A0A368QIP6_SETIT</name>
<feature type="domain" description="CW-type" evidence="11">
    <location>
        <begin position="66"/>
        <end position="121"/>
    </location>
</feature>
<evidence type="ECO:0000256" key="7">
    <source>
        <dbReference type="ARBA" id="ARBA00023163"/>
    </source>
</evidence>
<evidence type="ECO:0000256" key="8">
    <source>
        <dbReference type="ARBA" id="ARBA00023242"/>
    </source>
</evidence>
<evidence type="ECO:0000256" key="9">
    <source>
        <dbReference type="SAM" id="MobiDB-lite"/>
    </source>
</evidence>
<evidence type="ECO:0000256" key="1">
    <source>
        <dbReference type="ARBA" id="ARBA00004123"/>
    </source>
</evidence>
<dbReference type="InterPro" id="IPR001739">
    <property type="entry name" value="Methyl_CpG_DNA-bd"/>
</dbReference>
<dbReference type="Gene3D" id="3.30.40.100">
    <property type="match status" value="1"/>
</dbReference>
<evidence type="ECO:0000256" key="3">
    <source>
        <dbReference type="ARBA" id="ARBA00022771"/>
    </source>
</evidence>
<keyword evidence="6" id="KW-0238">DNA-binding</keyword>